<keyword evidence="7" id="KW-0234">DNA repair</keyword>
<dbReference type="SUPFAM" id="SSF89550">
    <property type="entry name" value="PHP domain-like"/>
    <property type="match status" value="1"/>
</dbReference>
<sequence length="910" mass="104365">MLTCCLFWYLCRVLDFLFIWWCVMSDAQFRKTRFWKCALQVNSHDYLKHRGQQHKISAEAYNQQLLDIALDNEIKVIGLADHGNLEHVDAIRLLMRPHGIVVFPGFEVTSTEKVHFVCLFSEEITVDKLNAYKGALHLNLKNEAREWESTLSGNQLIDKVDELGGFIYAAHCTQTNGVLQERFDTIWQNPKLKAAQIPGNIEGLKSVQDDFFRKAILNRYPEYYRDKPLGLVNAKDVEHPDTLKDLSASCLVKMTRPSFEAFKLAFQDPESRVRLTSDQEERYFSHIESITITSGYLSGLSIEFHENLNTVIGGRGTGKSTLLECIRYVLGDEPTTKSAKQQHNEIIRENLGKEGGQVVLHVRSSHKQGQHFILTRRYGEDTRITDTDGKLLPYTPRDLFPDIEIFGQNEIYELARDPKSQVQLIERFLEPDYDALQYEISEMNKQLRSNRDTLINAREQVDGLEAEMLNLKKLETEKSSYQSLGIEEKLSIIPSLEQAKQWMQRIHDEECANLEKSMEGIRDDLPDSIFLSDQVLEGNPFHDDFKLLREELDALTEGTEKCLTQWRSMFDEHLAKIKAQTDKVKVQISEREAELDKTFKTLPACEGKSGREVGHDFRRLTEKIEKKRSQQSQMKSSKDLYQELERQRQSIHSEYSEKQARRSDIIATALKRLNRKLKGKLKFDLESGANRDAIIKFLVDCKMEGVGKKRLEWIKEVDDFSPIKLAISASHGAEDVRQRFPNITLGTADALAKLPYSKLLELGELRSEDHIKISLNIAHGDGESYRPLAQLSTGQKCTAILHLLLLENSDPLLLDQPEDNLDNAFIAERIVQELREAKLGRQFLFATHNANIPVFGDAEWIGVMEADEQRGWILDDCQGGIDQPKVKERSAEILEGGRAAFNQRKEKYGF</sequence>
<dbReference type="PANTHER" id="PTHR11059">
    <property type="entry name" value="DNA REPAIR PROTEIN RECN"/>
    <property type="match status" value="1"/>
</dbReference>
<dbReference type="InterPro" id="IPR054787">
    <property type="entry name" value="TrlF_ATPase"/>
</dbReference>
<organism evidence="12">
    <name type="scientific">Magnetococcus massalia (strain MO-1)</name>
    <dbReference type="NCBI Taxonomy" id="451514"/>
    <lineage>
        <taxon>Bacteria</taxon>
        <taxon>Pseudomonadati</taxon>
        <taxon>Pseudomonadota</taxon>
        <taxon>Magnetococcia</taxon>
        <taxon>Magnetococcales</taxon>
        <taxon>Magnetococcaceae</taxon>
        <taxon>Magnetococcus</taxon>
    </lineage>
</organism>
<evidence type="ECO:0000256" key="3">
    <source>
        <dbReference type="ARBA" id="ARBA00021315"/>
    </source>
</evidence>
<dbReference type="SUPFAM" id="SSF52540">
    <property type="entry name" value="P-loop containing nucleoside triphosphate hydrolases"/>
    <property type="match status" value="1"/>
</dbReference>
<evidence type="ECO:0000256" key="1">
    <source>
        <dbReference type="ARBA" id="ARBA00003618"/>
    </source>
</evidence>
<dbReference type="EMBL" id="LO017727">
    <property type="protein sequence ID" value="CRH07004.1"/>
    <property type="molecule type" value="Genomic_DNA"/>
</dbReference>
<evidence type="ECO:0000256" key="4">
    <source>
        <dbReference type="ARBA" id="ARBA00022741"/>
    </source>
</evidence>
<evidence type="ECO:0000259" key="10">
    <source>
        <dbReference type="Pfam" id="PF13304"/>
    </source>
</evidence>
<dbReference type="PANTHER" id="PTHR11059:SF0">
    <property type="entry name" value="DNA REPAIR PROTEIN RECN"/>
    <property type="match status" value="1"/>
</dbReference>
<dbReference type="InterPro" id="IPR003959">
    <property type="entry name" value="ATPase_AAA_core"/>
</dbReference>
<dbReference type="InterPro" id="IPR027417">
    <property type="entry name" value="P-loop_NTPase"/>
</dbReference>
<evidence type="ECO:0000256" key="7">
    <source>
        <dbReference type="ARBA" id="ARBA00023204"/>
    </source>
</evidence>
<dbReference type="InterPro" id="IPR016195">
    <property type="entry name" value="Pol/histidinol_Pase-like"/>
</dbReference>
<dbReference type="Pfam" id="PF13304">
    <property type="entry name" value="AAA_21"/>
    <property type="match status" value="1"/>
</dbReference>
<dbReference type="NCBIfam" id="NF045780">
    <property type="entry name" value="TrlF_fam_ATP"/>
    <property type="match status" value="1"/>
</dbReference>
<feature type="coiled-coil region" evidence="9">
    <location>
        <begin position="627"/>
        <end position="661"/>
    </location>
</feature>
<name>A0A1S7LLK1_MAGMO</name>
<dbReference type="Gene3D" id="3.20.20.140">
    <property type="entry name" value="Metal-dependent hydrolases"/>
    <property type="match status" value="1"/>
</dbReference>
<comment type="function">
    <text evidence="1">May be involved in recombinational repair of damaged DNA.</text>
</comment>
<dbReference type="Pfam" id="PF13476">
    <property type="entry name" value="AAA_23"/>
    <property type="match status" value="1"/>
</dbReference>
<feature type="domain" description="ATPase AAA-type core" evidence="10">
    <location>
        <begin position="774"/>
        <end position="852"/>
    </location>
</feature>
<protein>
    <recommendedName>
        <fullName evidence="3">DNA repair protein RecN</fullName>
    </recommendedName>
    <alternativeName>
        <fullName evidence="8">Recombination protein N</fullName>
    </alternativeName>
</protein>
<dbReference type="GO" id="GO:0006302">
    <property type="term" value="P:double-strand break repair"/>
    <property type="evidence" value="ECO:0007669"/>
    <property type="project" value="InterPro"/>
</dbReference>
<evidence type="ECO:0000256" key="8">
    <source>
        <dbReference type="ARBA" id="ARBA00033408"/>
    </source>
</evidence>
<dbReference type="GO" id="GO:0006310">
    <property type="term" value="P:DNA recombination"/>
    <property type="evidence" value="ECO:0007669"/>
    <property type="project" value="InterPro"/>
</dbReference>
<keyword evidence="4" id="KW-0547">Nucleotide-binding</keyword>
<evidence type="ECO:0000313" key="12">
    <source>
        <dbReference type="EMBL" id="CRH07004.1"/>
    </source>
</evidence>
<keyword evidence="6" id="KW-0067">ATP-binding</keyword>
<dbReference type="GO" id="GO:0016887">
    <property type="term" value="F:ATP hydrolysis activity"/>
    <property type="evidence" value="ECO:0007669"/>
    <property type="project" value="InterPro"/>
</dbReference>
<comment type="similarity">
    <text evidence="2">Belongs to the RecN family.</text>
</comment>
<keyword evidence="5" id="KW-0227">DNA damage</keyword>
<evidence type="ECO:0000259" key="11">
    <source>
        <dbReference type="Pfam" id="PF13476"/>
    </source>
</evidence>
<dbReference type="Gene3D" id="3.40.50.300">
    <property type="entry name" value="P-loop containing nucleotide triphosphate hydrolases"/>
    <property type="match status" value="2"/>
</dbReference>
<dbReference type="AlphaFoldDB" id="A0A1S7LLK1"/>
<accession>A0A1S7LLK1</accession>
<dbReference type="CDD" id="cd00267">
    <property type="entry name" value="ABC_ATPase"/>
    <property type="match status" value="1"/>
</dbReference>
<proteinExistence type="inferred from homology"/>
<evidence type="ECO:0000256" key="5">
    <source>
        <dbReference type="ARBA" id="ARBA00022763"/>
    </source>
</evidence>
<dbReference type="InterPro" id="IPR038729">
    <property type="entry name" value="Rad50/SbcC_AAA"/>
</dbReference>
<evidence type="ECO:0000256" key="9">
    <source>
        <dbReference type="SAM" id="Coils"/>
    </source>
</evidence>
<dbReference type="GO" id="GO:0005524">
    <property type="term" value="F:ATP binding"/>
    <property type="evidence" value="ECO:0007669"/>
    <property type="project" value="UniProtKB-KW"/>
</dbReference>
<reference evidence="12" key="1">
    <citation type="submission" date="2015-04" db="EMBL/GenBank/DDBJ databases">
        <authorList>
            <person name="Syromyatnikov M.Y."/>
            <person name="Popov V.N."/>
        </authorList>
    </citation>
    <scope>NUCLEOTIDE SEQUENCE</scope>
    <source>
        <strain evidence="12">MO-1</strain>
    </source>
</reference>
<feature type="domain" description="Rad50/SbcC-type AAA" evidence="11">
    <location>
        <begin position="298"/>
        <end position="504"/>
    </location>
</feature>
<evidence type="ECO:0000256" key="2">
    <source>
        <dbReference type="ARBA" id="ARBA00009441"/>
    </source>
</evidence>
<gene>
    <name evidence="12" type="ORF">MAGMO_2857</name>
</gene>
<feature type="coiled-coil region" evidence="9">
    <location>
        <begin position="440"/>
        <end position="484"/>
    </location>
</feature>
<dbReference type="InterPro" id="IPR004604">
    <property type="entry name" value="DNA_recomb/repair_RecN"/>
</dbReference>
<keyword evidence="9" id="KW-0175">Coiled coil</keyword>
<evidence type="ECO:0000256" key="6">
    <source>
        <dbReference type="ARBA" id="ARBA00022840"/>
    </source>
</evidence>